<keyword evidence="6 8" id="KW-1133">Transmembrane helix</keyword>
<evidence type="ECO:0000256" key="3">
    <source>
        <dbReference type="ARBA" id="ARBA00022448"/>
    </source>
</evidence>
<evidence type="ECO:0000313" key="10">
    <source>
        <dbReference type="Proteomes" id="UP000247454"/>
    </source>
</evidence>
<evidence type="ECO:0000256" key="5">
    <source>
        <dbReference type="ARBA" id="ARBA00022692"/>
    </source>
</evidence>
<feature type="transmembrane region" description="Helical" evidence="8">
    <location>
        <begin position="450"/>
        <end position="469"/>
    </location>
</feature>
<dbReference type="Gene3D" id="1.10.3470.10">
    <property type="entry name" value="ABC transporter involved in vitamin B12 uptake, BtuC"/>
    <property type="match status" value="2"/>
</dbReference>
<keyword evidence="7 8" id="KW-0472">Membrane</keyword>
<feature type="transmembrane region" description="Helical" evidence="8">
    <location>
        <begin position="633"/>
        <end position="655"/>
    </location>
</feature>
<dbReference type="RefSeq" id="WP_210206159.1">
    <property type="nucleotide sequence ID" value="NZ_QJTF01000024.1"/>
</dbReference>
<feature type="transmembrane region" description="Helical" evidence="8">
    <location>
        <begin position="425"/>
        <end position="444"/>
    </location>
</feature>
<dbReference type="GO" id="GO:0022857">
    <property type="term" value="F:transmembrane transporter activity"/>
    <property type="evidence" value="ECO:0007669"/>
    <property type="project" value="InterPro"/>
</dbReference>
<comment type="subcellular location">
    <subcellularLocation>
        <location evidence="1">Cell membrane</location>
        <topology evidence="1">Multi-pass membrane protein</topology>
    </subcellularLocation>
</comment>
<evidence type="ECO:0000256" key="4">
    <source>
        <dbReference type="ARBA" id="ARBA00022475"/>
    </source>
</evidence>
<protein>
    <submittedName>
        <fullName evidence="9">Iron complex transport system permease protein</fullName>
    </submittedName>
</protein>
<comment type="caution">
    <text evidence="9">The sequence shown here is derived from an EMBL/GenBank/DDBJ whole genome shotgun (WGS) entry which is preliminary data.</text>
</comment>
<dbReference type="NCBIfam" id="NF007866">
    <property type="entry name" value="PRK10577.1-2"/>
    <property type="match status" value="1"/>
</dbReference>
<evidence type="ECO:0000256" key="6">
    <source>
        <dbReference type="ARBA" id="ARBA00022989"/>
    </source>
</evidence>
<dbReference type="InterPro" id="IPR000522">
    <property type="entry name" value="ABC_transptr_permease_BtuC"/>
</dbReference>
<feature type="transmembrane region" description="Helical" evidence="8">
    <location>
        <begin position="313"/>
        <end position="332"/>
    </location>
</feature>
<feature type="transmembrane region" description="Helical" evidence="8">
    <location>
        <begin position="353"/>
        <end position="373"/>
    </location>
</feature>
<dbReference type="GO" id="GO:0005886">
    <property type="term" value="C:plasma membrane"/>
    <property type="evidence" value="ECO:0007669"/>
    <property type="project" value="UniProtKB-SubCell"/>
</dbReference>
<feature type="transmembrane region" description="Helical" evidence="8">
    <location>
        <begin position="200"/>
        <end position="218"/>
    </location>
</feature>
<dbReference type="AlphaFoldDB" id="A0A318SYG9"/>
<feature type="transmembrane region" description="Helical" evidence="8">
    <location>
        <begin position="569"/>
        <end position="596"/>
    </location>
</feature>
<dbReference type="Proteomes" id="UP000247454">
    <property type="component" value="Unassembled WGS sequence"/>
</dbReference>
<feature type="transmembrane region" description="Helical" evidence="8">
    <location>
        <begin position="481"/>
        <end position="501"/>
    </location>
</feature>
<dbReference type="EMBL" id="QJTF01000024">
    <property type="protein sequence ID" value="PYE86497.1"/>
    <property type="molecule type" value="Genomic_DNA"/>
</dbReference>
<dbReference type="GO" id="GO:0033214">
    <property type="term" value="P:siderophore-iron import into cell"/>
    <property type="evidence" value="ECO:0007669"/>
    <property type="project" value="TreeGrafter"/>
</dbReference>
<evidence type="ECO:0000256" key="8">
    <source>
        <dbReference type="SAM" id="Phobius"/>
    </source>
</evidence>
<feature type="transmembrane region" description="Helical" evidence="8">
    <location>
        <begin position="125"/>
        <end position="145"/>
    </location>
</feature>
<accession>A0A318SYG9</accession>
<evidence type="ECO:0000313" key="9">
    <source>
        <dbReference type="EMBL" id="PYE86497.1"/>
    </source>
</evidence>
<feature type="transmembrane region" description="Helical" evidence="8">
    <location>
        <begin position="66"/>
        <end position="87"/>
    </location>
</feature>
<keyword evidence="3" id="KW-0813">Transport</keyword>
<dbReference type="PANTHER" id="PTHR30472:SF37">
    <property type="entry name" value="FE(3+) DICITRATE TRANSPORT SYSTEM PERMEASE PROTEIN FECD-RELATED"/>
    <property type="match status" value="1"/>
</dbReference>
<gene>
    <name evidence="9" type="ORF">C7477_12441</name>
</gene>
<feature type="transmembrane region" description="Helical" evidence="8">
    <location>
        <begin position="152"/>
        <end position="176"/>
    </location>
</feature>
<dbReference type="InterPro" id="IPR037294">
    <property type="entry name" value="ABC_BtuC-like"/>
</dbReference>
<dbReference type="Pfam" id="PF01032">
    <property type="entry name" value="FecCD"/>
    <property type="match status" value="2"/>
</dbReference>
<sequence>MSMASPSIPLAGKQRKLTVLVALPALLAAALTISGLLQLLPLGLWWNAVASTDLNNPQQLLFRYAALPRLFIAPLVGAALGLTGVLLQQILRNPLAEPTTIGTNAGASLAITVATLYAPSMLDGGRVWVALLGGAVTTAIVFMTARGRAFSPVAVIMSGLIVSLTCSSAGALLMALNHEYSEELFIWQSGSLIQNGDADVISLIPWLAVSLVAASAMLRPLILLELGSESVQSLGSRPALIRMAGLGVAIVLSSVVVAYVGVISFVALAAPALVHLLGARSLRKRLIWAPLTGASLLWLTDRLVQIAPFPSEVPTGTATALLGAPLLLFLLARLRTIPSPAQSADASVRRGTWKHICIGIAVLVGTLLIALAFGRGIGGWHWIFSAELLELRAPRVFTALGCGIMLALAGTLMQRMTGNPMAAPEVLGISGGATIGVLALMLFTGGIDHIAMLAAALAGSFAALVTLLAVGRRNHFSSDQLLLAGVSLTTIASTFSALFIASGDQRVEYLLAWMAGSTYRATWPDAITAVTTALLLLGVLPLTARWLDILPLGETSTRALGVTLKRTRLILMLLIAIPTGVATLLIGPLSFVGLMAPHLARTLGFQRALPQLLASALTGGFILLAADWLGRTVIFPWQVPAGLLAAFIGGPYFMIRRWAKSE</sequence>
<keyword evidence="5 8" id="KW-0812">Transmembrane</keyword>
<feature type="transmembrane region" description="Helical" evidence="8">
    <location>
        <begin position="239"/>
        <end position="256"/>
    </location>
</feature>
<organism evidence="9 10">
    <name type="scientific">Phyllobacterium leguminum</name>
    <dbReference type="NCBI Taxonomy" id="314237"/>
    <lineage>
        <taxon>Bacteria</taxon>
        <taxon>Pseudomonadati</taxon>
        <taxon>Pseudomonadota</taxon>
        <taxon>Alphaproteobacteria</taxon>
        <taxon>Hyphomicrobiales</taxon>
        <taxon>Phyllobacteriaceae</taxon>
        <taxon>Phyllobacterium</taxon>
    </lineage>
</organism>
<comment type="similarity">
    <text evidence="2">Belongs to the binding-protein-dependent transport system permease family. FecCD subfamily.</text>
</comment>
<dbReference type="PANTHER" id="PTHR30472">
    <property type="entry name" value="FERRIC ENTEROBACTIN TRANSPORT SYSTEM PERMEASE PROTEIN"/>
    <property type="match status" value="1"/>
</dbReference>
<dbReference type="CDD" id="cd06550">
    <property type="entry name" value="TM_ABC_iron-siderophores_like"/>
    <property type="match status" value="2"/>
</dbReference>
<dbReference type="SUPFAM" id="SSF81345">
    <property type="entry name" value="ABC transporter involved in vitamin B12 uptake, BtuC"/>
    <property type="match status" value="2"/>
</dbReference>
<feature type="transmembrane region" description="Helical" evidence="8">
    <location>
        <begin position="608"/>
        <end position="626"/>
    </location>
</feature>
<name>A0A318SYG9_9HYPH</name>
<keyword evidence="4" id="KW-1003">Cell membrane</keyword>
<evidence type="ECO:0000256" key="7">
    <source>
        <dbReference type="ARBA" id="ARBA00023136"/>
    </source>
</evidence>
<evidence type="ECO:0000256" key="2">
    <source>
        <dbReference type="ARBA" id="ARBA00007935"/>
    </source>
</evidence>
<evidence type="ECO:0000256" key="1">
    <source>
        <dbReference type="ARBA" id="ARBA00004651"/>
    </source>
</evidence>
<feature type="transmembrane region" description="Helical" evidence="8">
    <location>
        <begin position="99"/>
        <end position="119"/>
    </location>
</feature>
<reference evidence="9 10" key="1">
    <citation type="submission" date="2018-06" db="EMBL/GenBank/DDBJ databases">
        <title>Genomic Encyclopedia of Type Strains, Phase III (KMG-III): the genomes of soil and plant-associated and newly described type strains.</title>
        <authorList>
            <person name="Whitman W."/>
        </authorList>
    </citation>
    <scope>NUCLEOTIDE SEQUENCE [LARGE SCALE GENOMIC DNA]</scope>
    <source>
        <strain evidence="9 10">ORS 1419</strain>
    </source>
</reference>
<keyword evidence="10" id="KW-1185">Reference proteome</keyword>
<proteinExistence type="inferred from homology"/>
<feature type="transmembrane region" description="Helical" evidence="8">
    <location>
        <begin position="526"/>
        <end position="548"/>
    </location>
</feature>
<feature type="transmembrane region" description="Helical" evidence="8">
    <location>
        <begin position="393"/>
        <end position="413"/>
    </location>
</feature>